<feature type="compositionally biased region" description="Basic and acidic residues" evidence="1">
    <location>
        <begin position="198"/>
        <end position="210"/>
    </location>
</feature>
<protein>
    <recommendedName>
        <fullName evidence="4">Myb-like domain-containing protein</fullName>
    </recommendedName>
</protein>
<dbReference type="OrthoDB" id="2143914at2759"/>
<dbReference type="CDD" id="cd00167">
    <property type="entry name" value="SANT"/>
    <property type="match status" value="1"/>
</dbReference>
<dbReference type="Gene3D" id="1.10.10.60">
    <property type="entry name" value="Homeodomain-like"/>
    <property type="match status" value="1"/>
</dbReference>
<evidence type="ECO:0000256" key="1">
    <source>
        <dbReference type="SAM" id="MobiDB-lite"/>
    </source>
</evidence>
<dbReference type="SUPFAM" id="SSF46689">
    <property type="entry name" value="Homeodomain-like"/>
    <property type="match status" value="1"/>
</dbReference>
<organism evidence="2 3">
    <name type="scientific">Penicillium capsulatum</name>
    <dbReference type="NCBI Taxonomy" id="69766"/>
    <lineage>
        <taxon>Eukaryota</taxon>
        <taxon>Fungi</taxon>
        <taxon>Dikarya</taxon>
        <taxon>Ascomycota</taxon>
        <taxon>Pezizomycotina</taxon>
        <taxon>Eurotiomycetes</taxon>
        <taxon>Eurotiomycetidae</taxon>
        <taxon>Eurotiales</taxon>
        <taxon>Aspergillaceae</taxon>
        <taxon>Penicillium</taxon>
    </lineage>
</organism>
<evidence type="ECO:0000313" key="3">
    <source>
        <dbReference type="Proteomes" id="UP001146351"/>
    </source>
</evidence>
<accession>A0A9W9IJK0</accession>
<sequence>MVAVDLDNIVQYQPPATNPPCKAPSQARDLTPRGSAHSSSDTRLHFHQAPPYPWSTPYPLPATSSLQADTGCLGGFHSPYFGTQIPTNPLDDALDESPSSDLNGLYQAWTDLDHQQECAEILSEPGSTNGQNQYCLVGSPCGQGTCHQHDTNSQDGQSQVEGAYTLCAAPERDDFEKEIFHQPKPCLLQGRRATNNRTSRETPDVHKEAGARTLGGGKTQDGVGVHASSLPNDPGIPIASVERDAEKMVRKPQARALPETSPANKSDSQSTREDPIKKQYTMGYTPEDSDGCEIQGDTELRLASRQTSLPSEIPTLDQKEAQSSDVSGTSLQDSSQAYVIEPLDSHITRKRRPRAAKYLAGVSDSEWQDGDDPNDDDYLEKQLDRESDNDNPSYPRKRQRRAPTIRKPPHRQHSATPLHPAAVADKPNTVTDISLTTLHDVETIPVRGFLTRQVLFSKIVYSVTFEEQREHTCYNGLNRTPTNSEDKSIHPYIEAKRGSPKRPRAGILNRRSLSKDDQLLIELKEQQQLPWSKIAEHFPGRSKGSLQVRYSTRLKNRTSGNVSHVLDVNINSEDTARAPCEPLRSDIYARALSRARYGPSRTRRTVDRYSPS</sequence>
<feature type="compositionally biased region" description="Basic and acidic residues" evidence="1">
    <location>
        <begin position="379"/>
        <end position="388"/>
    </location>
</feature>
<dbReference type="Proteomes" id="UP001146351">
    <property type="component" value="Unassembled WGS sequence"/>
</dbReference>
<feature type="region of interest" description="Disordered" evidence="1">
    <location>
        <begin position="361"/>
        <end position="425"/>
    </location>
</feature>
<dbReference type="InterPro" id="IPR001005">
    <property type="entry name" value="SANT/Myb"/>
</dbReference>
<dbReference type="EMBL" id="JAPQKO010000002">
    <property type="protein sequence ID" value="KAJ5178954.1"/>
    <property type="molecule type" value="Genomic_DNA"/>
</dbReference>
<dbReference type="AlphaFoldDB" id="A0A9W9IJK0"/>
<feature type="region of interest" description="Disordered" evidence="1">
    <location>
        <begin position="186"/>
        <end position="293"/>
    </location>
</feature>
<name>A0A9W9IJK0_9EURO</name>
<feature type="compositionally biased region" description="Polar residues" evidence="1">
    <location>
        <begin position="323"/>
        <end position="333"/>
    </location>
</feature>
<feature type="region of interest" description="Disordered" evidence="1">
    <location>
        <begin position="1"/>
        <end position="50"/>
    </location>
</feature>
<feature type="region of interest" description="Disordered" evidence="1">
    <location>
        <begin position="311"/>
        <end position="333"/>
    </location>
</feature>
<keyword evidence="3" id="KW-1185">Reference proteome</keyword>
<dbReference type="Pfam" id="PF13921">
    <property type="entry name" value="Myb_DNA-bind_6"/>
    <property type="match status" value="1"/>
</dbReference>
<gene>
    <name evidence="2" type="ORF">N7492_002164</name>
</gene>
<proteinExistence type="predicted"/>
<feature type="compositionally biased region" description="Basic residues" evidence="1">
    <location>
        <begin position="395"/>
        <end position="413"/>
    </location>
</feature>
<reference evidence="2" key="2">
    <citation type="journal article" date="2023" name="IMA Fungus">
        <title>Comparative genomic study of the Penicillium genus elucidates a diverse pangenome and 15 lateral gene transfer events.</title>
        <authorList>
            <person name="Petersen C."/>
            <person name="Sorensen T."/>
            <person name="Nielsen M.R."/>
            <person name="Sondergaard T.E."/>
            <person name="Sorensen J.L."/>
            <person name="Fitzpatrick D.A."/>
            <person name="Frisvad J.C."/>
            <person name="Nielsen K.L."/>
        </authorList>
    </citation>
    <scope>NUCLEOTIDE SEQUENCE</scope>
    <source>
        <strain evidence="2">IBT 21917</strain>
    </source>
</reference>
<feature type="compositionally biased region" description="Acidic residues" evidence="1">
    <location>
        <begin position="366"/>
        <end position="378"/>
    </location>
</feature>
<dbReference type="InterPro" id="IPR009057">
    <property type="entry name" value="Homeodomain-like_sf"/>
</dbReference>
<evidence type="ECO:0000313" key="2">
    <source>
        <dbReference type="EMBL" id="KAJ5178954.1"/>
    </source>
</evidence>
<comment type="caution">
    <text evidence="2">The sequence shown here is derived from an EMBL/GenBank/DDBJ whole genome shotgun (WGS) entry which is preliminary data.</text>
</comment>
<reference evidence="2" key="1">
    <citation type="submission" date="2022-11" db="EMBL/GenBank/DDBJ databases">
        <authorList>
            <person name="Petersen C."/>
        </authorList>
    </citation>
    <scope>NUCLEOTIDE SEQUENCE</scope>
    <source>
        <strain evidence="2">IBT 21917</strain>
    </source>
</reference>
<evidence type="ECO:0008006" key="4">
    <source>
        <dbReference type="Google" id="ProtNLM"/>
    </source>
</evidence>